<keyword evidence="8 13" id="KW-0812">Transmembrane</keyword>
<dbReference type="SMART" id="SM00388">
    <property type="entry name" value="HisKA"/>
    <property type="match status" value="1"/>
</dbReference>
<evidence type="ECO:0000256" key="8">
    <source>
        <dbReference type="ARBA" id="ARBA00022692"/>
    </source>
</evidence>
<dbReference type="Pfam" id="PF00672">
    <property type="entry name" value="HAMP"/>
    <property type="match status" value="1"/>
</dbReference>
<evidence type="ECO:0000313" key="20">
    <source>
        <dbReference type="Proteomes" id="UP000268857"/>
    </source>
</evidence>
<comment type="catalytic activity">
    <reaction evidence="1">
        <text>ATP + protein L-histidine = ADP + protein N-phospho-L-histidine.</text>
        <dbReference type="EC" id="2.7.13.3"/>
    </reaction>
</comment>
<dbReference type="SUPFAM" id="SSF158472">
    <property type="entry name" value="HAMP domain-like"/>
    <property type="match status" value="1"/>
</dbReference>
<dbReference type="InterPro" id="IPR033479">
    <property type="entry name" value="dCache_1"/>
</dbReference>
<feature type="transmembrane region" description="Helical" evidence="13">
    <location>
        <begin position="20"/>
        <end position="44"/>
    </location>
</feature>
<dbReference type="InterPro" id="IPR004358">
    <property type="entry name" value="Sig_transdc_His_kin-like_C"/>
</dbReference>
<dbReference type="SMART" id="SM00065">
    <property type="entry name" value="GAF"/>
    <property type="match status" value="2"/>
</dbReference>
<dbReference type="GO" id="GO:0005886">
    <property type="term" value="C:plasma membrane"/>
    <property type="evidence" value="ECO:0007669"/>
    <property type="project" value="UniProtKB-SubCell"/>
</dbReference>
<dbReference type="PROSITE" id="PS50109">
    <property type="entry name" value="HIS_KIN"/>
    <property type="match status" value="1"/>
</dbReference>
<dbReference type="PROSITE" id="PS50046">
    <property type="entry name" value="PHYTOCHROME_2"/>
    <property type="match status" value="1"/>
</dbReference>
<feature type="domain" description="PAC" evidence="17">
    <location>
        <begin position="1386"/>
        <end position="1438"/>
    </location>
</feature>
<name>A0A433NMA5_CHLFR</name>
<evidence type="ECO:0000259" key="18">
    <source>
        <dbReference type="PROSITE" id="PS50885"/>
    </source>
</evidence>
<sequence>MIDSANSSQRLQKYFAKIPLWLLLVVPFVLQLLATVGVIGYLCYEAWQRSTHKVANQVMKEVGDRVQHYLSDYLETPQLINRLNANATDLNQIDINDPNSLESHFLQQIQAFNSVSRIHFSNPQGGYISAGNDERGLSVAFTENFVRGTLHVYGVDNQGKRTQQFVHQQNYDATKRPFYQAAAKASKPIWTPIYVYIPASTGLGIAASYPLYDQLNRLQGVLSTDLTLANINQFLSNLKIGTQGKVLILERSGLIVASSTSEKPFFISSNQRQTIRLKATESQEPLIRFTAQHLVSYFGDLTKIKTPEQLQFEVKGKRLFLQVNPFTDRFGLDWLIVTVLPESDLIADLDGNTQRMMLLSGFTLLLAIGTGILTACWIARPIRRLKKAAQAITKGQLNYPIATGGIGEVAQLAQGFQVMANQLDSSFRALKASEQKFATLLSNVPIGISVFDAKENPVLINKVGEEILGRGLVSDISFAQHSEVYQIYVAGTDQLYPTEQLPATRGLRGETALIDDMEIEVNGRRIPLEVHTIPVFDDDSNVIYAINAFRDITQRRQAEKLWTDYEQELKCRVAEKTAALRQSEERFRLAVNHAPDVFVIYDRDRRFLYVNEKARELTGWTLDHFIGYRDDDLFPPEVTAPYLPILQKTISTKTLQIGECTIKLPEQKPSTFIVKYVPLLDEQGEIQQILGMTFDISDRKQIEEILRQSEARLTMAQRVAQVGSWEFDLNSQKMTWSEETFYHWGFDSTPEEPSYTELLKRVHPEDREILNYFFEQAIAQGIPYVLDLRIVRPDGSIRYLDYRGEPLFNAQGQVIKLIGTSVDISDRKWTEEALRQSEALNRAIVNALPDLIIRMHRDGTYLDVKPTTAFLTSASPLVVGLNVQAVLSPQVAQRRIAAIENALQTGEIQVYEFPFVIQGQSLWQEVRVMPLDVDEVLVVIRDLTERKKAEEAVRLQAKREQLLRGITQRIRQSLDLEQILATTVNEVLQTLQSDRALIFRLHGNGTGQVIQEAVRPEYPVTEQMLFPDECFPQECYEYYCQGQPRIVSDVFAEDFSSCLVEFMQKIGVKSKIVAPIVQTTENSSTKVWGLLIVHACSQHRQWQQSEADFLQQISNQLAIAIQQSQLYQQTRQQAQREQTLNRVVQAIRNSLDLDTIFATTVSEVGLLLQVMRVNIMQYLPERGIWVSAADYVQDPSLGNTVGFEIPDTSNPIATKIKQFEIVQIINDVASEEEIAQTYQGACLIVPLKVEQQIWGSLTLVKDPPSAWQQFEVDLTIAVADQLAIAIQQANFYNQLQIELTEHCQTEEALRRSEEQFRKAFDNAPIGMALVSLKGQFLKVNNSLCEILGYNGEELLALTFADITHPDDLEPDLESRRQILAGEIRVYQAEKRYLHSSGNTIHVLLKISLVRDQQRQPLYFIAQIQDISDRYKINRMKDEFVSIVSHELRTPLTAIRGSLGILETGVLDHDPEQIKELLQIALNNSDRLMRLVNDILDLERLESGKVKLVMEACEVANLVKQATESVQAIADEANITLSVKFSNIQIWVAPDAIVQTLINLLSNAIKFSPAGSTVWLSAEEGIGDREQVTGDRGQGIGDKEKIFDNFSASSRSPCILFTVRDQGRGIPSDKLETIFERFQQVDVSDSRSKGGTGLGLAICKSIVKQHGGKIWVESRVGEGSTFYFTLPITRK</sequence>
<keyword evidence="11" id="KW-0902">Two-component regulatory system</keyword>
<feature type="domain" description="PAS" evidence="16">
    <location>
        <begin position="583"/>
        <end position="653"/>
    </location>
</feature>
<dbReference type="Pfam" id="PF13426">
    <property type="entry name" value="PAS_9"/>
    <property type="match status" value="1"/>
</dbReference>
<dbReference type="OrthoDB" id="518094at2"/>
<dbReference type="CDD" id="cd06225">
    <property type="entry name" value="HAMP"/>
    <property type="match status" value="1"/>
</dbReference>
<dbReference type="InterPro" id="IPR036890">
    <property type="entry name" value="HATPase_C_sf"/>
</dbReference>
<dbReference type="InterPro" id="IPR052162">
    <property type="entry name" value="Sensor_kinase/Photoreceptor"/>
</dbReference>
<dbReference type="SMART" id="SM00387">
    <property type="entry name" value="HATPase_c"/>
    <property type="match status" value="1"/>
</dbReference>
<protein>
    <recommendedName>
        <fullName evidence="4">histidine kinase</fullName>
        <ecNumber evidence="4">2.7.13.3</ecNumber>
    </recommendedName>
</protein>
<dbReference type="SMART" id="SM00091">
    <property type="entry name" value="PAS"/>
    <property type="match status" value="5"/>
</dbReference>
<feature type="domain" description="Phytochrome chromophore attachment site" evidence="14">
    <location>
        <begin position="975"/>
        <end position="1116"/>
    </location>
</feature>
<comment type="caution">
    <text evidence="19">The sequence shown here is derived from an EMBL/GenBank/DDBJ whole genome shotgun (WGS) entry which is preliminary data.</text>
</comment>
<dbReference type="InterPro" id="IPR013655">
    <property type="entry name" value="PAS_fold_3"/>
</dbReference>
<dbReference type="InterPro" id="IPR036097">
    <property type="entry name" value="HisK_dim/P_sf"/>
</dbReference>
<dbReference type="InterPro" id="IPR035965">
    <property type="entry name" value="PAS-like_dom_sf"/>
</dbReference>
<dbReference type="Pfam" id="PF02743">
    <property type="entry name" value="dCache_1"/>
    <property type="match status" value="1"/>
</dbReference>
<evidence type="ECO:0000256" key="4">
    <source>
        <dbReference type="ARBA" id="ARBA00012438"/>
    </source>
</evidence>
<dbReference type="InterPro" id="IPR005467">
    <property type="entry name" value="His_kinase_dom"/>
</dbReference>
<dbReference type="EMBL" id="RSCJ01000005">
    <property type="protein sequence ID" value="RUR84194.1"/>
    <property type="molecule type" value="Genomic_DNA"/>
</dbReference>
<dbReference type="SUPFAM" id="SSF47384">
    <property type="entry name" value="Homodimeric domain of signal transducing histidine kinase"/>
    <property type="match status" value="1"/>
</dbReference>
<dbReference type="PROSITE" id="PS50112">
    <property type="entry name" value="PAS"/>
    <property type="match status" value="2"/>
</dbReference>
<evidence type="ECO:0000256" key="3">
    <source>
        <dbReference type="ARBA" id="ARBA00006402"/>
    </source>
</evidence>
<accession>A0A433NMA5</accession>
<dbReference type="InterPro" id="IPR003594">
    <property type="entry name" value="HATPase_dom"/>
</dbReference>
<dbReference type="Gene3D" id="3.30.450.40">
    <property type="match status" value="2"/>
</dbReference>
<keyword evidence="9" id="KW-0418">Kinase</keyword>
<keyword evidence="20" id="KW-1185">Reference proteome</keyword>
<dbReference type="InterPro" id="IPR003661">
    <property type="entry name" value="HisK_dim/P_dom"/>
</dbReference>
<dbReference type="Pfam" id="PF00512">
    <property type="entry name" value="HisKA"/>
    <property type="match status" value="1"/>
</dbReference>
<dbReference type="Pfam" id="PF01590">
    <property type="entry name" value="GAF"/>
    <property type="match status" value="2"/>
</dbReference>
<dbReference type="InterPro" id="IPR000014">
    <property type="entry name" value="PAS"/>
</dbReference>
<dbReference type="PRINTS" id="PR00344">
    <property type="entry name" value="BCTRLSENSOR"/>
</dbReference>
<dbReference type="NCBIfam" id="TIGR00229">
    <property type="entry name" value="sensory_box"/>
    <property type="match status" value="4"/>
</dbReference>
<evidence type="ECO:0000259" key="14">
    <source>
        <dbReference type="PROSITE" id="PS50046"/>
    </source>
</evidence>
<dbReference type="SUPFAM" id="SSF55785">
    <property type="entry name" value="PYP-like sensor domain (PAS domain)"/>
    <property type="match status" value="5"/>
</dbReference>
<gene>
    <name evidence="19" type="ORF">PCC6912_17880</name>
</gene>
<dbReference type="Proteomes" id="UP000268857">
    <property type="component" value="Unassembled WGS sequence"/>
</dbReference>
<dbReference type="SMART" id="SM00086">
    <property type="entry name" value="PAC"/>
    <property type="match status" value="4"/>
</dbReference>
<keyword evidence="7" id="KW-0808">Transferase</keyword>
<dbReference type="EC" id="2.7.13.3" evidence="4"/>
<feature type="domain" description="PAC" evidence="17">
    <location>
        <begin position="784"/>
        <end position="836"/>
    </location>
</feature>
<evidence type="ECO:0000256" key="11">
    <source>
        <dbReference type="ARBA" id="ARBA00023012"/>
    </source>
</evidence>
<evidence type="ECO:0000256" key="12">
    <source>
        <dbReference type="ARBA" id="ARBA00023136"/>
    </source>
</evidence>
<dbReference type="InterPro" id="IPR001610">
    <property type="entry name" value="PAC"/>
</dbReference>
<dbReference type="Pfam" id="PF02518">
    <property type="entry name" value="HATPase_c"/>
    <property type="match status" value="1"/>
</dbReference>
<dbReference type="CDD" id="cd16922">
    <property type="entry name" value="HATPase_EvgS-ArcB-TorS-like"/>
    <property type="match status" value="1"/>
</dbReference>
<dbReference type="GO" id="GO:0000155">
    <property type="term" value="F:phosphorelay sensor kinase activity"/>
    <property type="evidence" value="ECO:0007669"/>
    <property type="project" value="InterPro"/>
</dbReference>
<feature type="domain" description="Histidine kinase" evidence="15">
    <location>
        <begin position="1442"/>
        <end position="1689"/>
    </location>
</feature>
<dbReference type="SMART" id="SM00304">
    <property type="entry name" value="HAMP"/>
    <property type="match status" value="1"/>
</dbReference>
<dbReference type="InterPro" id="IPR003660">
    <property type="entry name" value="HAMP_dom"/>
</dbReference>
<evidence type="ECO:0000256" key="7">
    <source>
        <dbReference type="ARBA" id="ARBA00022679"/>
    </source>
</evidence>
<keyword evidence="6" id="KW-0597">Phosphoprotein</keyword>
<evidence type="ECO:0000256" key="9">
    <source>
        <dbReference type="ARBA" id="ARBA00022777"/>
    </source>
</evidence>
<dbReference type="RefSeq" id="WP_016873240.1">
    <property type="nucleotide sequence ID" value="NZ_AJLN01000040.1"/>
</dbReference>
<dbReference type="InterPro" id="IPR013656">
    <property type="entry name" value="PAS_4"/>
</dbReference>
<dbReference type="CDD" id="cd00082">
    <property type="entry name" value="HisKA"/>
    <property type="match status" value="1"/>
</dbReference>
<dbReference type="PROSITE" id="PS50113">
    <property type="entry name" value="PAC"/>
    <property type="match status" value="4"/>
</dbReference>
<dbReference type="Gene3D" id="6.10.340.10">
    <property type="match status" value="1"/>
</dbReference>
<evidence type="ECO:0000256" key="13">
    <source>
        <dbReference type="SAM" id="Phobius"/>
    </source>
</evidence>
<dbReference type="PANTHER" id="PTHR43304:SF1">
    <property type="entry name" value="PAC DOMAIN-CONTAINING PROTEIN"/>
    <property type="match status" value="1"/>
</dbReference>
<keyword evidence="10 13" id="KW-1133">Transmembrane helix</keyword>
<dbReference type="Gene3D" id="2.10.70.100">
    <property type="match status" value="1"/>
</dbReference>
<dbReference type="CDD" id="cd00130">
    <property type="entry name" value="PAS"/>
    <property type="match status" value="3"/>
</dbReference>
<evidence type="ECO:0000256" key="2">
    <source>
        <dbReference type="ARBA" id="ARBA00004651"/>
    </source>
</evidence>
<feature type="domain" description="PAC" evidence="17">
    <location>
        <begin position="658"/>
        <end position="708"/>
    </location>
</feature>
<organism evidence="19 20">
    <name type="scientific">Chlorogloeopsis fritschii PCC 6912</name>
    <dbReference type="NCBI Taxonomy" id="211165"/>
    <lineage>
        <taxon>Bacteria</taxon>
        <taxon>Bacillati</taxon>
        <taxon>Cyanobacteriota</taxon>
        <taxon>Cyanophyceae</taxon>
        <taxon>Nostocales</taxon>
        <taxon>Chlorogloeopsidaceae</taxon>
        <taxon>Chlorogloeopsis</taxon>
    </lineage>
</organism>
<dbReference type="InterPro" id="IPR003018">
    <property type="entry name" value="GAF"/>
</dbReference>
<evidence type="ECO:0000256" key="1">
    <source>
        <dbReference type="ARBA" id="ARBA00000085"/>
    </source>
</evidence>
<dbReference type="STRING" id="211165.GCA_000317285_00668"/>
<dbReference type="SUPFAM" id="SSF55874">
    <property type="entry name" value="ATPase domain of HSP90 chaperone/DNA topoisomerase II/histidine kinase"/>
    <property type="match status" value="1"/>
</dbReference>
<reference evidence="19 20" key="1">
    <citation type="journal article" date="2019" name="Genome Biol. Evol.">
        <title>Day and night: Metabolic profiles and evolutionary relationships of six axenic non-marine cyanobacteria.</title>
        <authorList>
            <person name="Will S.E."/>
            <person name="Henke P."/>
            <person name="Boedeker C."/>
            <person name="Huang S."/>
            <person name="Brinkmann H."/>
            <person name="Rohde M."/>
            <person name="Jarek M."/>
            <person name="Friedl T."/>
            <person name="Seufert S."/>
            <person name="Schumacher M."/>
            <person name="Overmann J."/>
            <person name="Neumann-Schaal M."/>
            <person name="Petersen J."/>
        </authorList>
    </citation>
    <scope>NUCLEOTIDE SEQUENCE [LARGE SCALE GENOMIC DNA]</scope>
    <source>
        <strain evidence="19 20">PCC 6912</strain>
    </source>
</reference>
<evidence type="ECO:0000259" key="17">
    <source>
        <dbReference type="PROSITE" id="PS50113"/>
    </source>
</evidence>
<dbReference type="Gene3D" id="3.30.450.20">
    <property type="entry name" value="PAS domain"/>
    <property type="match status" value="7"/>
</dbReference>
<feature type="domain" description="PAC" evidence="17">
    <location>
        <begin position="507"/>
        <end position="564"/>
    </location>
</feature>
<evidence type="ECO:0000256" key="5">
    <source>
        <dbReference type="ARBA" id="ARBA00022475"/>
    </source>
</evidence>
<feature type="transmembrane region" description="Helical" evidence="13">
    <location>
        <begin position="358"/>
        <end position="380"/>
    </location>
</feature>
<comment type="subcellular location">
    <subcellularLocation>
        <location evidence="2">Cell membrane</location>
        <topology evidence="2">Multi-pass membrane protein</topology>
    </subcellularLocation>
</comment>
<feature type="domain" description="PAS" evidence="16">
    <location>
        <begin position="1312"/>
        <end position="1382"/>
    </location>
</feature>
<dbReference type="Pfam" id="PF08447">
    <property type="entry name" value="PAS_3"/>
    <property type="match status" value="1"/>
</dbReference>
<dbReference type="PANTHER" id="PTHR43304">
    <property type="entry name" value="PHYTOCHROME-LIKE PROTEIN CPH1"/>
    <property type="match status" value="1"/>
</dbReference>
<dbReference type="PROSITE" id="PS50885">
    <property type="entry name" value="HAMP"/>
    <property type="match status" value="1"/>
</dbReference>
<feature type="domain" description="HAMP" evidence="18">
    <location>
        <begin position="376"/>
        <end position="428"/>
    </location>
</feature>
<evidence type="ECO:0000259" key="15">
    <source>
        <dbReference type="PROSITE" id="PS50109"/>
    </source>
</evidence>
<dbReference type="FunFam" id="1.10.287.130:FF:000001">
    <property type="entry name" value="Two-component sensor histidine kinase"/>
    <property type="match status" value="1"/>
</dbReference>
<dbReference type="Gene3D" id="3.30.565.10">
    <property type="entry name" value="Histidine kinase-like ATPase, C-terminal domain"/>
    <property type="match status" value="1"/>
</dbReference>
<proteinExistence type="inferred from homology"/>
<evidence type="ECO:0000256" key="6">
    <source>
        <dbReference type="ARBA" id="ARBA00022553"/>
    </source>
</evidence>
<dbReference type="InterPro" id="IPR029016">
    <property type="entry name" value="GAF-like_dom_sf"/>
</dbReference>
<dbReference type="CDD" id="cd12913">
    <property type="entry name" value="PDC1_MCP_like"/>
    <property type="match status" value="1"/>
</dbReference>
<evidence type="ECO:0000259" key="16">
    <source>
        <dbReference type="PROSITE" id="PS50112"/>
    </source>
</evidence>
<evidence type="ECO:0000313" key="19">
    <source>
        <dbReference type="EMBL" id="RUR84194.1"/>
    </source>
</evidence>
<keyword evidence="12 13" id="KW-0472">Membrane</keyword>
<dbReference type="SUPFAM" id="SSF55781">
    <property type="entry name" value="GAF domain-like"/>
    <property type="match status" value="2"/>
</dbReference>
<dbReference type="InterPro" id="IPR000700">
    <property type="entry name" value="PAS-assoc_C"/>
</dbReference>
<comment type="similarity">
    <text evidence="3">In the N-terminal section; belongs to the phytochrome family.</text>
</comment>
<dbReference type="Pfam" id="PF08448">
    <property type="entry name" value="PAS_4"/>
    <property type="match status" value="3"/>
</dbReference>
<evidence type="ECO:0000256" key="10">
    <source>
        <dbReference type="ARBA" id="ARBA00022989"/>
    </source>
</evidence>
<dbReference type="InterPro" id="IPR016132">
    <property type="entry name" value="Phyto_chromo_attachment"/>
</dbReference>
<keyword evidence="5" id="KW-1003">Cell membrane</keyword>
<dbReference type="Gene3D" id="1.10.287.130">
    <property type="match status" value="1"/>
</dbReference>